<evidence type="ECO:0000259" key="16">
    <source>
        <dbReference type="PROSITE" id="PS50885"/>
    </source>
</evidence>
<evidence type="ECO:0000256" key="9">
    <source>
        <dbReference type="ARBA" id="ARBA00023012"/>
    </source>
</evidence>
<dbReference type="InterPro" id="IPR033417">
    <property type="entry name" value="CHASE8"/>
</dbReference>
<sequence length="797" mass="87344">MSRRLPQLSIRARVILALVAVSLVGAISIAVFFPPRLERLAGAALVSKGVGITEMLAYNLSAPLEFEDRRSLNEAIASLVRDPEIVFVQVLDAFGNSLTQTPLPEQSVIEDWSSTEGTRVLFEEDRLLVLSPIKTSSGRYGTLVLGLSRAEGKAEIRRNQFWTLLVSLAVAVIGLLVGILISRRITRPVEALAKAAEEMSRGNLDVSVSVRGTDELGRLANVFNAMTQSLRYSRKEIEDYSKNLEAKVEERTQALVEAKDAAERANSAKSQFLANMSHEIRTPMNGIIGMTDLTLATRLDEEQQNFLGIVKSSANALLSIINDILDFSKVEAGRLQLEAIPVDLYATVETIVSTFSVQIAQQDLEYICYMDPRVPRYVSCDPGRLRQVLVNLIGNSLKFTETGSIQIAVELAPAALNGSVSPEMVPLTFSVIDTGIGIDNDAQDRVFAAFAQADSSTTRRYGGTGLGLAISSRLVELMGGQLKVDSAPGKGSRFYFTIHLPIEESIFEDRALDLSWTKGEGRRILLASHRPVTCMALSRQLGHLGFAVDQAETAGEFMEFLSAAKKRPGYYYCIIYNGDLDQSGTSPINDLLTEIHEQKQSRLCVMIPLGETPSGINIDAEGGYETLVLPVKPIPLMALLAGKDAISSIDEISALSADVDQDMPVIGLLAGTRVLLVEDNKVNQIFARALLRKLGCEVMIASNGREGLAIFRRHAFDIILADIQMPEMDGFEMTAEIRALESITDLRIPIIALTAHAFKEDRDRCIAADMDDYLPKPINIHDLRTVIERFVCKRKAA</sequence>
<dbReference type="InterPro" id="IPR036890">
    <property type="entry name" value="HATPase_C_sf"/>
</dbReference>
<dbReference type="InterPro" id="IPR011006">
    <property type="entry name" value="CheY-like_superfamily"/>
</dbReference>
<feature type="modified residue" description="4-aspartylphosphate" evidence="12">
    <location>
        <position position="722"/>
    </location>
</feature>
<dbReference type="Gene3D" id="1.10.287.130">
    <property type="match status" value="1"/>
</dbReference>
<dbReference type="InterPro" id="IPR036097">
    <property type="entry name" value="HisK_dim/P_sf"/>
</dbReference>
<dbReference type="Gene3D" id="6.10.340.10">
    <property type="match status" value="1"/>
</dbReference>
<dbReference type="GO" id="GO:0000155">
    <property type="term" value="F:phosphorelay sensor kinase activity"/>
    <property type="evidence" value="ECO:0007669"/>
    <property type="project" value="InterPro"/>
</dbReference>
<evidence type="ECO:0000259" key="14">
    <source>
        <dbReference type="PROSITE" id="PS50109"/>
    </source>
</evidence>
<evidence type="ECO:0000256" key="4">
    <source>
        <dbReference type="ARBA" id="ARBA00022553"/>
    </source>
</evidence>
<comment type="catalytic activity">
    <reaction evidence="1">
        <text>ATP + protein L-histidine = ADP + protein N-phospho-L-histidine.</text>
        <dbReference type="EC" id="2.7.13.3"/>
    </reaction>
</comment>
<comment type="subunit">
    <text evidence="10">At low DSF concentrations, interacts with RpfF.</text>
</comment>
<evidence type="ECO:0000256" key="12">
    <source>
        <dbReference type="PROSITE-ProRule" id="PRU00169"/>
    </source>
</evidence>
<keyword evidence="5" id="KW-0808">Transferase</keyword>
<dbReference type="FunFam" id="1.10.287.130:FF:000002">
    <property type="entry name" value="Two-component osmosensing histidine kinase"/>
    <property type="match status" value="1"/>
</dbReference>
<dbReference type="Pfam" id="PF00672">
    <property type="entry name" value="HAMP"/>
    <property type="match status" value="1"/>
</dbReference>
<keyword evidence="4 12" id="KW-0597">Phosphoprotein</keyword>
<keyword evidence="9" id="KW-0902">Two-component regulatory system</keyword>
<evidence type="ECO:0000259" key="15">
    <source>
        <dbReference type="PROSITE" id="PS50110"/>
    </source>
</evidence>
<dbReference type="InterPro" id="IPR004358">
    <property type="entry name" value="Sig_transdc_His_kin-like_C"/>
</dbReference>
<dbReference type="CDD" id="cd17546">
    <property type="entry name" value="REC_hyHK_CKI1_RcsC-like"/>
    <property type="match status" value="1"/>
</dbReference>
<dbReference type="PROSITE" id="PS50885">
    <property type="entry name" value="HAMP"/>
    <property type="match status" value="1"/>
</dbReference>
<evidence type="ECO:0000256" key="10">
    <source>
        <dbReference type="ARBA" id="ARBA00064003"/>
    </source>
</evidence>
<accession>A0A948RVG1</accession>
<dbReference type="PROSITE" id="PS50110">
    <property type="entry name" value="RESPONSE_REGULATORY"/>
    <property type="match status" value="1"/>
</dbReference>
<proteinExistence type="predicted"/>
<dbReference type="InterPro" id="IPR001789">
    <property type="entry name" value="Sig_transdc_resp-reg_receiver"/>
</dbReference>
<organism evidence="17 18">
    <name type="scientific">Eiseniibacteriota bacterium</name>
    <dbReference type="NCBI Taxonomy" id="2212470"/>
    <lineage>
        <taxon>Bacteria</taxon>
        <taxon>Candidatus Eiseniibacteriota</taxon>
    </lineage>
</organism>
<feature type="transmembrane region" description="Helical" evidence="13">
    <location>
        <begin position="12"/>
        <end position="34"/>
    </location>
</feature>
<dbReference type="CDD" id="cd06225">
    <property type="entry name" value="HAMP"/>
    <property type="match status" value="1"/>
</dbReference>
<dbReference type="SUPFAM" id="SSF47384">
    <property type="entry name" value="Homodimeric domain of signal transducing histidine kinase"/>
    <property type="match status" value="1"/>
</dbReference>
<name>A0A948RVG1_UNCEI</name>
<dbReference type="PANTHER" id="PTHR45339">
    <property type="entry name" value="HYBRID SIGNAL TRANSDUCTION HISTIDINE KINASE J"/>
    <property type="match status" value="1"/>
</dbReference>
<evidence type="ECO:0000256" key="6">
    <source>
        <dbReference type="ARBA" id="ARBA00022741"/>
    </source>
</evidence>
<dbReference type="EMBL" id="JAHJDP010000031">
    <property type="protein sequence ID" value="MBU2690434.1"/>
    <property type="molecule type" value="Genomic_DNA"/>
</dbReference>
<dbReference type="AlphaFoldDB" id="A0A948RVG1"/>
<dbReference type="SMART" id="SM00387">
    <property type="entry name" value="HATPase_c"/>
    <property type="match status" value="1"/>
</dbReference>
<dbReference type="Pfam" id="PF00072">
    <property type="entry name" value="Response_reg"/>
    <property type="match status" value="1"/>
</dbReference>
<evidence type="ECO:0000256" key="2">
    <source>
        <dbReference type="ARBA" id="ARBA00004370"/>
    </source>
</evidence>
<dbReference type="GO" id="GO:0016020">
    <property type="term" value="C:membrane"/>
    <property type="evidence" value="ECO:0007669"/>
    <property type="project" value="UniProtKB-SubCell"/>
</dbReference>
<reference evidence="17" key="1">
    <citation type="submission" date="2021-05" db="EMBL/GenBank/DDBJ databases">
        <title>Energy efficiency and biological interactions define the core microbiome of deep oligotrophic groundwater.</title>
        <authorList>
            <person name="Mehrshad M."/>
            <person name="Lopez-Fernandez M."/>
            <person name="Bell E."/>
            <person name="Bernier-Latmani R."/>
            <person name="Bertilsson S."/>
            <person name="Dopson M."/>
        </authorList>
    </citation>
    <scope>NUCLEOTIDE SEQUENCE</scope>
    <source>
        <strain evidence="17">Modern_marine.mb.64</strain>
    </source>
</reference>
<keyword evidence="6" id="KW-0547">Nucleotide-binding</keyword>
<dbReference type="Proteomes" id="UP000777784">
    <property type="component" value="Unassembled WGS sequence"/>
</dbReference>
<feature type="domain" description="Histidine kinase" evidence="14">
    <location>
        <begin position="275"/>
        <end position="504"/>
    </location>
</feature>
<gene>
    <name evidence="17" type="ORF">KJ970_05855</name>
</gene>
<comment type="caution">
    <text evidence="17">The sequence shown here is derived from an EMBL/GenBank/DDBJ whole genome shotgun (WGS) entry which is preliminary data.</text>
</comment>
<evidence type="ECO:0000256" key="11">
    <source>
        <dbReference type="ARBA" id="ARBA00068150"/>
    </source>
</evidence>
<dbReference type="InterPro" id="IPR003661">
    <property type="entry name" value="HisK_dim/P_dom"/>
</dbReference>
<keyword evidence="13" id="KW-0472">Membrane</keyword>
<feature type="domain" description="HAMP" evidence="16">
    <location>
        <begin position="183"/>
        <end position="235"/>
    </location>
</feature>
<feature type="domain" description="Response regulatory" evidence="15">
    <location>
        <begin position="673"/>
        <end position="791"/>
    </location>
</feature>
<dbReference type="GO" id="GO:0005524">
    <property type="term" value="F:ATP binding"/>
    <property type="evidence" value="ECO:0007669"/>
    <property type="project" value="UniProtKB-KW"/>
</dbReference>
<keyword evidence="13" id="KW-0812">Transmembrane</keyword>
<keyword evidence="13" id="KW-1133">Transmembrane helix</keyword>
<evidence type="ECO:0000313" key="18">
    <source>
        <dbReference type="Proteomes" id="UP000777784"/>
    </source>
</evidence>
<evidence type="ECO:0000256" key="3">
    <source>
        <dbReference type="ARBA" id="ARBA00012438"/>
    </source>
</evidence>
<dbReference type="SUPFAM" id="SSF55874">
    <property type="entry name" value="ATPase domain of HSP90 chaperone/DNA topoisomerase II/histidine kinase"/>
    <property type="match status" value="1"/>
</dbReference>
<protein>
    <recommendedName>
        <fullName evidence="11">Sensory/regulatory protein RpfC</fullName>
        <ecNumber evidence="3">2.7.13.3</ecNumber>
    </recommendedName>
</protein>
<evidence type="ECO:0000313" key="17">
    <source>
        <dbReference type="EMBL" id="MBU2690434.1"/>
    </source>
</evidence>
<dbReference type="Pfam" id="PF00512">
    <property type="entry name" value="HisKA"/>
    <property type="match status" value="1"/>
</dbReference>
<dbReference type="PRINTS" id="PR00344">
    <property type="entry name" value="BCTRLSENSOR"/>
</dbReference>
<dbReference type="InterPro" id="IPR003594">
    <property type="entry name" value="HATPase_dom"/>
</dbReference>
<dbReference type="CDD" id="cd16922">
    <property type="entry name" value="HATPase_EvgS-ArcB-TorS-like"/>
    <property type="match status" value="1"/>
</dbReference>
<dbReference type="Gene3D" id="3.30.565.10">
    <property type="entry name" value="Histidine kinase-like ATPase, C-terminal domain"/>
    <property type="match status" value="1"/>
</dbReference>
<dbReference type="SUPFAM" id="SSF52172">
    <property type="entry name" value="CheY-like"/>
    <property type="match status" value="1"/>
</dbReference>
<keyword evidence="7" id="KW-0418">Kinase</keyword>
<dbReference type="SUPFAM" id="SSF158472">
    <property type="entry name" value="HAMP domain-like"/>
    <property type="match status" value="1"/>
</dbReference>
<dbReference type="InterPro" id="IPR005467">
    <property type="entry name" value="His_kinase_dom"/>
</dbReference>
<feature type="transmembrane region" description="Helical" evidence="13">
    <location>
        <begin position="40"/>
        <end position="60"/>
    </location>
</feature>
<dbReference type="PROSITE" id="PS50109">
    <property type="entry name" value="HIS_KIN"/>
    <property type="match status" value="1"/>
</dbReference>
<dbReference type="SMART" id="SM00388">
    <property type="entry name" value="HisKA"/>
    <property type="match status" value="1"/>
</dbReference>
<evidence type="ECO:0000256" key="5">
    <source>
        <dbReference type="ARBA" id="ARBA00022679"/>
    </source>
</evidence>
<dbReference type="SMART" id="SM00448">
    <property type="entry name" value="REC"/>
    <property type="match status" value="1"/>
</dbReference>
<dbReference type="SMART" id="SM00304">
    <property type="entry name" value="HAMP"/>
    <property type="match status" value="1"/>
</dbReference>
<dbReference type="InterPro" id="IPR003660">
    <property type="entry name" value="HAMP_dom"/>
</dbReference>
<comment type="subcellular location">
    <subcellularLocation>
        <location evidence="2">Membrane</location>
    </subcellularLocation>
</comment>
<evidence type="ECO:0000256" key="7">
    <source>
        <dbReference type="ARBA" id="ARBA00022777"/>
    </source>
</evidence>
<dbReference type="EC" id="2.7.13.3" evidence="3"/>
<evidence type="ECO:0000256" key="13">
    <source>
        <dbReference type="SAM" id="Phobius"/>
    </source>
</evidence>
<dbReference type="CDD" id="cd00082">
    <property type="entry name" value="HisKA"/>
    <property type="match status" value="1"/>
</dbReference>
<evidence type="ECO:0000256" key="8">
    <source>
        <dbReference type="ARBA" id="ARBA00022840"/>
    </source>
</evidence>
<dbReference type="Pfam" id="PF02518">
    <property type="entry name" value="HATPase_c"/>
    <property type="match status" value="1"/>
</dbReference>
<feature type="transmembrane region" description="Helical" evidence="13">
    <location>
        <begin position="161"/>
        <end position="181"/>
    </location>
</feature>
<dbReference type="Pfam" id="PF17152">
    <property type="entry name" value="CHASE8"/>
    <property type="match status" value="1"/>
</dbReference>
<dbReference type="PANTHER" id="PTHR45339:SF1">
    <property type="entry name" value="HYBRID SIGNAL TRANSDUCTION HISTIDINE KINASE J"/>
    <property type="match status" value="1"/>
</dbReference>
<dbReference type="FunFam" id="3.30.565.10:FF:000010">
    <property type="entry name" value="Sensor histidine kinase RcsC"/>
    <property type="match status" value="1"/>
</dbReference>
<evidence type="ECO:0000256" key="1">
    <source>
        <dbReference type="ARBA" id="ARBA00000085"/>
    </source>
</evidence>
<keyword evidence="8" id="KW-0067">ATP-binding</keyword>
<dbReference type="Gene3D" id="3.40.50.2300">
    <property type="match status" value="1"/>
</dbReference>